<sequence length="567" mass="62458">MTNKTKKGAPRFDPGELAALTGDRTFARGEAYHRGGKVTILSLAADRVLAQVAGTEDYRVTLSGRGRAIDGSCSCRAFEDSGFCKHMVATALAANEAAASGQADGPDSLGRIRAHLKTRSVDALVDLIVDMAERDPALFRKLDLAASLVHADDKALEARLRKAIDAATRIRGFIEYADVSRWAEGVDEALDILADMASGPQAERVRALADHAMERIEKAMESIDDSDGHGGALLSRTRDIHLAACAAAPPEPVALARYLFGRETHDAFDMFYGAAGLYEGVLGEQGLAEYRRLAEAAWRKLPARTGRKKPTTDDDEWEPDRLMAILDFFAEREGDIDARIALRARDLSSPWRYGQLAQFCLDQGREDEALRRAEEGLWIFEDEGPDNGLTLLVADLLSRKGRKVEAAAHLWRLFEKRPSLDLYQRLAKLAGPGARERAIGFLEARSASGKRGAGDRWSLNGPQEVLIAIFIQEKAFDRAWAAVRKHGASMRAQEHLADASQKSHPREALGVYAARVEELVNGGHYEEAVKLVARMAKLRDATEQATYVADIKDRHRRKRNLMKLLTP</sequence>
<dbReference type="Pfam" id="PF04434">
    <property type="entry name" value="SWIM"/>
    <property type="match status" value="1"/>
</dbReference>
<reference evidence="3 4" key="1">
    <citation type="submission" date="2019-08" db="EMBL/GenBank/DDBJ databases">
        <title>Hyperibacter terrae gen. nov., sp. nov. and Hyperibacter viscosus sp. nov., two new members in the family Rhodospirillaceae isolated from the rhizosphere of Hypericum perforatum.</title>
        <authorList>
            <person name="Noviana Z."/>
        </authorList>
    </citation>
    <scope>NUCLEOTIDE SEQUENCE [LARGE SCALE GENOMIC DNA]</scope>
    <source>
        <strain evidence="3 4">R5913</strain>
    </source>
</reference>
<dbReference type="Proteomes" id="UP000326202">
    <property type="component" value="Chromosome"/>
</dbReference>
<keyword evidence="4" id="KW-1185">Reference proteome</keyword>
<dbReference type="GO" id="GO:0008270">
    <property type="term" value="F:zinc ion binding"/>
    <property type="evidence" value="ECO:0007669"/>
    <property type="project" value="UniProtKB-KW"/>
</dbReference>
<dbReference type="InterPro" id="IPR007527">
    <property type="entry name" value="Znf_SWIM"/>
</dbReference>
<evidence type="ECO:0000313" key="4">
    <source>
        <dbReference type="Proteomes" id="UP000326202"/>
    </source>
</evidence>
<dbReference type="EMBL" id="CP042906">
    <property type="protein sequence ID" value="QEX18016.1"/>
    <property type="molecule type" value="Genomic_DNA"/>
</dbReference>
<gene>
    <name evidence="3" type="ORF">FRZ44_33200</name>
</gene>
<evidence type="ECO:0000256" key="1">
    <source>
        <dbReference type="PROSITE-ProRule" id="PRU00325"/>
    </source>
</evidence>
<proteinExistence type="predicted"/>
<keyword evidence="1" id="KW-0479">Metal-binding</keyword>
<organism evidence="3 4">
    <name type="scientific">Hypericibacter terrae</name>
    <dbReference type="NCBI Taxonomy" id="2602015"/>
    <lineage>
        <taxon>Bacteria</taxon>
        <taxon>Pseudomonadati</taxon>
        <taxon>Pseudomonadota</taxon>
        <taxon>Alphaproteobacteria</taxon>
        <taxon>Rhodospirillales</taxon>
        <taxon>Dongiaceae</taxon>
        <taxon>Hypericibacter</taxon>
    </lineage>
</organism>
<dbReference type="AlphaFoldDB" id="A0A5J6MT06"/>
<dbReference type="PROSITE" id="PS50966">
    <property type="entry name" value="ZF_SWIM"/>
    <property type="match status" value="1"/>
</dbReference>
<protein>
    <recommendedName>
        <fullName evidence="2">SWIM-type domain-containing protein</fullName>
    </recommendedName>
</protein>
<name>A0A5J6MT06_9PROT</name>
<evidence type="ECO:0000259" key="2">
    <source>
        <dbReference type="PROSITE" id="PS50966"/>
    </source>
</evidence>
<keyword evidence="1" id="KW-0862">Zinc</keyword>
<dbReference type="KEGG" id="htq:FRZ44_33200"/>
<keyword evidence="1" id="KW-0863">Zinc-finger</keyword>
<evidence type="ECO:0000313" key="3">
    <source>
        <dbReference type="EMBL" id="QEX18016.1"/>
    </source>
</evidence>
<accession>A0A5J6MT06</accession>
<feature type="domain" description="SWIM-type" evidence="2">
    <location>
        <begin position="58"/>
        <end position="95"/>
    </location>
</feature>